<evidence type="ECO:0000313" key="4">
    <source>
        <dbReference type="Proteomes" id="UP001157974"/>
    </source>
</evidence>
<dbReference type="Proteomes" id="UP001157974">
    <property type="component" value="Unassembled WGS sequence"/>
</dbReference>
<evidence type="ECO:0000256" key="1">
    <source>
        <dbReference type="SAM" id="Phobius"/>
    </source>
</evidence>
<accession>A0AAV8UW31</accession>
<keyword evidence="1" id="KW-1133">Transmembrane helix</keyword>
<reference evidence="3 4" key="1">
    <citation type="journal article" date="2023" name="Nat. Commun.">
        <title>Origin of minicircular mitochondrial genomes in red algae.</title>
        <authorList>
            <person name="Lee Y."/>
            <person name="Cho C.H."/>
            <person name="Lee Y.M."/>
            <person name="Park S.I."/>
            <person name="Yang J.H."/>
            <person name="West J.A."/>
            <person name="Bhattacharya D."/>
            <person name="Yoon H.S."/>
        </authorList>
    </citation>
    <scope>NUCLEOTIDE SEQUENCE [LARGE SCALE GENOMIC DNA]</scope>
    <source>
        <strain evidence="3 4">CCMP1338</strain>
        <tissue evidence="3">Whole cell</tissue>
    </source>
</reference>
<proteinExistence type="predicted"/>
<feature type="transmembrane region" description="Helical" evidence="1">
    <location>
        <begin position="20"/>
        <end position="40"/>
    </location>
</feature>
<sequence>MESDKVRSSNNNNEHGLDCFSCRAISTGTCVAAGAFLWYSARSAGQTRGGRLTVRTLGSGLIALGSFNWYVRGDSETLKRVNRALDRFEAIFKWTD</sequence>
<feature type="transmembrane region" description="Helical" evidence="1">
    <location>
        <begin position="52"/>
        <end position="71"/>
    </location>
</feature>
<dbReference type="AlphaFoldDB" id="A0AAV8UW31"/>
<dbReference type="InterPro" id="IPR028036">
    <property type="entry name" value="DMAC1-like_dom"/>
</dbReference>
<evidence type="ECO:0000259" key="2">
    <source>
        <dbReference type="Pfam" id="PF15055"/>
    </source>
</evidence>
<dbReference type="Pfam" id="PF15055">
    <property type="entry name" value="DMAC1_Dmo2"/>
    <property type="match status" value="1"/>
</dbReference>
<keyword evidence="1" id="KW-0812">Transmembrane</keyword>
<organism evidence="3 4">
    <name type="scientific">Rhodosorus marinus</name>
    <dbReference type="NCBI Taxonomy" id="101924"/>
    <lineage>
        <taxon>Eukaryota</taxon>
        <taxon>Rhodophyta</taxon>
        <taxon>Stylonematophyceae</taxon>
        <taxon>Stylonematales</taxon>
        <taxon>Stylonemataceae</taxon>
        <taxon>Rhodosorus</taxon>
    </lineage>
</organism>
<keyword evidence="1" id="KW-0472">Membrane</keyword>
<name>A0AAV8UW31_9RHOD</name>
<keyword evidence="4" id="KW-1185">Reference proteome</keyword>
<gene>
    <name evidence="3" type="ORF">NDN08_002757</name>
</gene>
<dbReference type="EMBL" id="JAMWBK010000004">
    <property type="protein sequence ID" value="KAJ8906264.1"/>
    <property type="molecule type" value="Genomic_DNA"/>
</dbReference>
<comment type="caution">
    <text evidence="3">The sequence shown here is derived from an EMBL/GenBank/DDBJ whole genome shotgun (WGS) entry which is preliminary data.</text>
</comment>
<evidence type="ECO:0000313" key="3">
    <source>
        <dbReference type="EMBL" id="KAJ8906264.1"/>
    </source>
</evidence>
<feature type="domain" description="Distal membrane-arm assembly complex protein 1-like" evidence="2">
    <location>
        <begin position="18"/>
        <end position="65"/>
    </location>
</feature>
<protein>
    <recommendedName>
        <fullName evidence="2">Distal membrane-arm assembly complex protein 1-like domain-containing protein</fullName>
    </recommendedName>
</protein>